<evidence type="ECO:0000256" key="2">
    <source>
        <dbReference type="ARBA" id="ARBA00013087"/>
    </source>
</evidence>
<dbReference type="InParanoid" id="A0A6P7FNQ3"/>
<feature type="binding site" evidence="8">
    <location>
        <position position="157"/>
    </location>
    <ligand>
        <name>FMN</name>
        <dbReference type="ChEBI" id="CHEBI:58210"/>
    </ligand>
</feature>
<feature type="binding site" evidence="8">
    <location>
        <position position="107"/>
    </location>
    <ligand>
        <name>FMN</name>
        <dbReference type="ChEBI" id="CHEBI:58210"/>
    </ligand>
</feature>
<comment type="cofactor">
    <cofactor evidence="1">
        <name>FMN</name>
        <dbReference type="ChEBI" id="CHEBI:58210"/>
    </cofactor>
</comment>
<feature type="binding site" evidence="8">
    <location>
        <position position="260"/>
    </location>
    <ligand>
        <name>glyoxylate</name>
        <dbReference type="ChEBI" id="CHEBI:36655"/>
    </ligand>
</feature>
<feature type="binding site" evidence="8">
    <location>
        <position position="257"/>
    </location>
    <ligand>
        <name>glyoxylate</name>
        <dbReference type="ChEBI" id="CHEBI:36655"/>
    </ligand>
</feature>
<feature type="binding site" evidence="8">
    <location>
        <position position="25"/>
    </location>
    <ligand>
        <name>glyoxylate</name>
        <dbReference type="ChEBI" id="CHEBI:36655"/>
    </ligand>
</feature>
<dbReference type="PANTHER" id="PTHR10578">
    <property type="entry name" value="S -2-HYDROXY-ACID OXIDASE-RELATED"/>
    <property type="match status" value="1"/>
</dbReference>
<comment type="catalytic activity">
    <reaction evidence="6">
        <text>2-hydroxyoctanoate + O2 = 2-oxooctanoate + H2O2</text>
        <dbReference type="Rhea" id="RHEA:67940"/>
        <dbReference type="ChEBI" id="CHEBI:15379"/>
        <dbReference type="ChEBI" id="CHEBI:16240"/>
        <dbReference type="ChEBI" id="CHEBI:133514"/>
        <dbReference type="ChEBI" id="CHEBI:176689"/>
    </reaction>
    <physiologicalReaction direction="left-to-right" evidence="6">
        <dbReference type="Rhea" id="RHEA:67941"/>
    </physiologicalReaction>
</comment>
<evidence type="ECO:0000313" key="11">
    <source>
        <dbReference type="Proteomes" id="UP001652700"/>
    </source>
</evidence>
<name>A0A6P7FNQ3_DIAVI</name>
<dbReference type="GO" id="GO:0005782">
    <property type="term" value="C:peroxisomal matrix"/>
    <property type="evidence" value="ECO:0007669"/>
    <property type="project" value="TreeGrafter"/>
</dbReference>
<feature type="domain" description="FMN hydroxy acid dehydrogenase" evidence="9">
    <location>
        <begin position="1"/>
        <end position="362"/>
    </location>
</feature>
<evidence type="ECO:0000256" key="5">
    <source>
        <dbReference type="ARBA" id="ARBA00029325"/>
    </source>
</evidence>
<reference evidence="10" key="2">
    <citation type="submission" date="2025-05" db="UniProtKB">
        <authorList>
            <consortium name="EnsemblMetazoa"/>
        </authorList>
    </citation>
    <scope>IDENTIFICATION</scope>
</reference>
<proteinExistence type="inferred from homology"/>
<feature type="binding site" evidence="8">
    <location>
        <position position="129"/>
    </location>
    <ligand>
        <name>FMN</name>
        <dbReference type="ChEBI" id="CHEBI:58210"/>
    </ligand>
</feature>
<feature type="binding site" evidence="8">
    <location>
        <begin position="311"/>
        <end position="312"/>
    </location>
    <ligand>
        <name>FMN</name>
        <dbReference type="ChEBI" id="CHEBI:58210"/>
    </ligand>
</feature>
<dbReference type="FunCoup" id="A0A6P7FNQ3">
    <property type="interactions" value="371"/>
</dbReference>
<dbReference type="GeneID" id="114329666"/>
<dbReference type="RefSeq" id="XP_028134648.1">
    <property type="nucleotide sequence ID" value="XM_028278847.1"/>
</dbReference>
<feature type="binding site" evidence="8">
    <location>
        <position position="233"/>
    </location>
    <ligand>
        <name>FMN</name>
        <dbReference type="ChEBI" id="CHEBI:58210"/>
    </ligand>
</feature>
<protein>
    <recommendedName>
        <fullName evidence="2">(S)-2-hydroxy-acid oxidase</fullName>
        <ecNumber evidence="2">1.1.3.15</ecNumber>
    </recommendedName>
</protein>
<dbReference type="InterPro" id="IPR012133">
    <property type="entry name" value="Alpha-hydoxy_acid_DH_FMN"/>
</dbReference>
<dbReference type="GO" id="GO:0001561">
    <property type="term" value="P:fatty acid alpha-oxidation"/>
    <property type="evidence" value="ECO:0007669"/>
    <property type="project" value="TreeGrafter"/>
</dbReference>
<dbReference type="AlphaFoldDB" id="A0A6P7FNQ3"/>
<feature type="binding site" evidence="8">
    <location>
        <position position="255"/>
    </location>
    <ligand>
        <name>FMN</name>
        <dbReference type="ChEBI" id="CHEBI:58210"/>
    </ligand>
</feature>
<comment type="similarity">
    <text evidence="4">Belongs to the FMN-dependent alpha-hydroxy acid dehydrogenase family.</text>
</comment>
<dbReference type="KEGG" id="dvv:114329666"/>
<keyword evidence="11" id="KW-1185">Reference proteome</keyword>
<organism evidence="12">
    <name type="scientific">Diabrotica virgifera virgifera</name>
    <name type="common">western corn rootworm</name>
    <dbReference type="NCBI Taxonomy" id="50390"/>
    <lineage>
        <taxon>Eukaryota</taxon>
        <taxon>Metazoa</taxon>
        <taxon>Ecdysozoa</taxon>
        <taxon>Arthropoda</taxon>
        <taxon>Hexapoda</taxon>
        <taxon>Insecta</taxon>
        <taxon>Pterygota</taxon>
        <taxon>Neoptera</taxon>
        <taxon>Endopterygota</taxon>
        <taxon>Coleoptera</taxon>
        <taxon>Polyphaga</taxon>
        <taxon>Cucujiformia</taxon>
        <taxon>Chrysomeloidea</taxon>
        <taxon>Chrysomelidae</taxon>
        <taxon>Galerucinae</taxon>
        <taxon>Diabroticina</taxon>
        <taxon>Diabroticites</taxon>
        <taxon>Diabrotica</taxon>
    </lineage>
</organism>
<evidence type="ECO:0000259" key="9">
    <source>
        <dbReference type="PROSITE" id="PS51349"/>
    </source>
</evidence>
<dbReference type="Pfam" id="PF01070">
    <property type="entry name" value="FMN_dh"/>
    <property type="match status" value="1"/>
</dbReference>
<evidence type="ECO:0000256" key="8">
    <source>
        <dbReference type="PIRSR" id="PIRSR000138-2"/>
    </source>
</evidence>
<gene>
    <name evidence="12" type="primary">LOC114329666</name>
</gene>
<feature type="binding site" evidence="8">
    <location>
        <position position="131"/>
    </location>
    <ligand>
        <name>glyoxylate</name>
        <dbReference type="ChEBI" id="CHEBI:36655"/>
    </ligand>
</feature>
<keyword evidence="8" id="KW-0285">Flavoprotein</keyword>
<keyword evidence="8" id="KW-0288">FMN</keyword>
<reference evidence="12" key="1">
    <citation type="submission" date="2025-04" db="UniProtKB">
        <authorList>
            <consortium name="RefSeq"/>
        </authorList>
    </citation>
    <scope>IDENTIFICATION</scope>
    <source>
        <tissue evidence="12">Whole insect</tissue>
    </source>
</reference>
<dbReference type="Gene3D" id="3.20.20.70">
    <property type="entry name" value="Aldolase class I"/>
    <property type="match status" value="1"/>
</dbReference>
<evidence type="ECO:0000256" key="1">
    <source>
        <dbReference type="ARBA" id="ARBA00001917"/>
    </source>
</evidence>
<evidence type="ECO:0000313" key="12">
    <source>
        <dbReference type="RefSeq" id="XP_028134648.1"/>
    </source>
</evidence>
<feature type="binding site" evidence="8">
    <location>
        <begin position="78"/>
        <end position="80"/>
    </location>
    <ligand>
        <name>FMN</name>
        <dbReference type="ChEBI" id="CHEBI:58210"/>
    </ligand>
</feature>
<accession>A0A6P7FNQ3</accession>
<dbReference type="PROSITE" id="PS51349">
    <property type="entry name" value="FMN_HYDROXY_ACID_DH_2"/>
    <property type="match status" value="1"/>
</dbReference>
<dbReference type="SUPFAM" id="SSF51395">
    <property type="entry name" value="FMN-linked oxidoreductases"/>
    <property type="match status" value="1"/>
</dbReference>
<evidence type="ECO:0000256" key="3">
    <source>
        <dbReference type="ARBA" id="ARBA00023002"/>
    </source>
</evidence>
<dbReference type="PIRSF" id="PIRSF000138">
    <property type="entry name" value="Al-hdrx_acd_dh"/>
    <property type="match status" value="1"/>
</dbReference>
<sequence>MSDLVSVSEFEKHALEILPKDIRDYCRSGAGRQETLADNRKAFFRYKLRPRYLRNVENIDLSTIVLGEKISMPIGIAPSGMQKMAHPMGEIAMVKAAQEMGVVYTLSTMSTSSIEEVAQAAPRAVKWYQVYIYNNRSLTKNLILRAERAGFKAIVLTVDAPLLGLRLPDLKNKFTLPPHLKLANFEGKISEMNQNLTKGSGLQNYVNDLFDPSINWEDIKWLKSITHLPIVLKGILTAEDALLAVEAGVAAVQVSNHGSRQLDGTPAAIDALCDVVKAVGDKIEVYVDGGVTDGVDVLKAVALGAKMALVGRSALWGLVHSGQQGVERVLNIFKNELRTGLGISGYSKIDQIDRRLVVHESYYAKL</sequence>
<evidence type="ECO:0000256" key="4">
    <source>
        <dbReference type="ARBA" id="ARBA00024042"/>
    </source>
</evidence>
<dbReference type="InterPro" id="IPR000262">
    <property type="entry name" value="FMN-dep_DH"/>
</dbReference>
<comment type="catalytic activity">
    <reaction evidence="5">
        <text>a (2S)-2-hydroxycarboxylate + O2 = a 2-oxocarboxylate + H2O2</text>
        <dbReference type="Rhea" id="RHEA:16789"/>
        <dbReference type="ChEBI" id="CHEBI:15379"/>
        <dbReference type="ChEBI" id="CHEBI:16240"/>
        <dbReference type="ChEBI" id="CHEBI:35179"/>
        <dbReference type="ChEBI" id="CHEBI:58123"/>
        <dbReference type="EC" id="1.1.3.15"/>
    </reaction>
    <physiologicalReaction direction="left-to-right" evidence="5">
        <dbReference type="Rhea" id="RHEA:16790"/>
    </physiologicalReaction>
</comment>
<dbReference type="FunFam" id="3.20.20.70:FF:000056">
    <property type="entry name" value="hydroxyacid oxidase 2"/>
    <property type="match status" value="1"/>
</dbReference>
<dbReference type="CDD" id="cd02809">
    <property type="entry name" value="alpha_hydroxyacid_oxid_FMN"/>
    <property type="match status" value="1"/>
</dbReference>
<dbReference type="Proteomes" id="UP001652700">
    <property type="component" value="Unplaced"/>
</dbReference>
<dbReference type="EnsemblMetazoa" id="XM_028278847.2">
    <property type="protein sequence ID" value="XP_028134648.1"/>
    <property type="gene ID" value="LOC114329666"/>
</dbReference>
<dbReference type="GO" id="GO:0010181">
    <property type="term" value="F:FMN binding"/>
    <property type="evidence" value="ECO:0007669"/>
    <property type="project" value="InterPro"/>
</dbReference>
<dbReference type="OrthoDB" id="25826at2759"/>
<dbReference type="InterPro" id="IPR013785">
    <property type="entry name" value="Aldolase_TIM"/>
</dbReference>
<dbReference type="GO" id="GO:0003973">
    <property type="term" value="F:(S)-2-hydroxy-acid oxidase activity"/>
    <property type="evidence" value="ECO:0007669"/>
    <property type="project" value="UniProtKB-EC"/>
</dbReference>
<dbReference type="InterPro" id="IPR037396">
    <property type="entry name" value="FMN_HAD"/>
</dbReference>
<evidence type="ECO:0000313" key="10">
    <source>
        <dbReference type="EnsemblMetazoa" id="XP_028134648.1"/>
    </source>
</evidence>
<dbReference type="EC" id="1.1.3.15" evidence="2"/>
<feature type="binding site" evidence="8">
    <location>
        <position position="166"/>
    </location>
    <ligand>
        <name>glyoxylate</name>
        <dbReference type="ChEBI" id="CHEBI:36655"/>
    </ligand>
</feature>
<evidence type="ECO:0000256" key="6">
    <source>
        <dbReference type="ARBA" id="ARBA00029327"/>
    </source>
</evidence>
<evidence type="ECO:0000256" key="7">
    <source>
        <dbReference type="PIRSR" id="PIRSR000138-1"/>
    </source>
</evidence>
<keyword evidence="3" id="KW-0560">Oxidoreductase</keyword>
<dbReference type="PANTHER" id="PTHR10578:SF149">
    <property type="entry name" value="2-HYDROXYACID OXIDASE 2"/>
    <property type="match status" value="1"/>
</dbReference>
<feature type="active site" description="Proton acceptor" evidence="7">
    <location>
        <position position="257"/>
    </location>
</feature>